<proteinExistence type="predicted"/>
<keyword evidence="2" id="KW-0597">Phosphoprotein</keyword>
<dbReference type="CDD" id="cd00057">
    <property type="entry name" value="FA58C"/>
    <property type="match status" value="1"/>
</dbReference>
<protein>
    <submittedName>
        <fullName evidence="13">DCBD1 protein</fullName>
    </submittedName>
</protein>
<dbReference type="Proteomes" id="UP001166093">
    <property type="component" value="Unassembled WGS sequence"/>
</dbReference>
<evidence type="ECO:0000256" key="6">
    <source>
        <dbReference type="ARBA" id="ARBA00023157"/>
    </source>
</evidence>
<dbReference type="SUPFAM" id="SSF69848">
    <property type="entry name" value="LCCL domain"/>
    <property type="match status" value="1"/>
</dbReference>
<dbReference type="Pfam" id="PF00431">
    <property type="entry name" value="CUB"/>
    <property type="match status" value="1"/>
</dbReference>
<evidence type="ECO:0000256" key="2">
    <source>
        <dbReference type="ARBA" id="ARBA00022553"/>
    </source>
</evidence>
<dbReference type="InterPro" id="IPR036609">
    <property type="entry name" value="LCCL_sf"/>
</dbReference>
<dbReference type="SUPFAM" id="SSF49785">
    <property type="entry name" value="Galactose-binding domain-like"/>
    <property type="match status" value="1"/>
</dbReference>
<dbReference type="PANTHER" id="PTHR46806">
    <property type="entry name" value="F5/8 TYPE C DOMAIN-CONTAINING PROTEIN"/>
    <property type="match status" value="1"/>
</dbReference>
<keyword evidence="4 9" id="KW-1133">Transmembrane helix</keyword>
<evidence type="ECO:0000256" key="3">
    <source>
        <dbReference type="ARBA" id="ARBA00022692"/>
    </source>
</evidence>
<evidence type="ECO:0000313" key="14">
    <source>
        <dbReference type="Proteomes" id="UP001166093"/>
    </source>
</evidence>
<dbReference type="PROSITE" id="PS50820">
    <property type="entry name" value="LCCL"/>
    <property type="match status" value="1"/>
</dbReference>
<dbReference type="Pfam" id="PF03815">
    <property type="entry name" value="LCCL"/>
    <property type="match status" value="1"/>
</dbReference>
<dbReference type="InterPro" id="IPR050633">
    <property type="entry name" value="Neuropilin_MCO_CoagFactor"/>
</dbReference>
<name>A0ABS2XU28_POLSP</name>
<dbReference type="InterPro" id="IPR008979">
    <property type="entry name" value="Galactose-bd-like_sf"/>
</dbReference>
<comment type="caution">
    <text evidence="13">The sequence shown here is derived from an EMBL/GenBank/DDBJ whole genome shotgun (WGS) entry which is preliminary data.</text>
</comment>
<dbReference type="EMBL" id="JAAWVQ010074329">
    <property type="protein sequence ID" value="MBN3277853.1"/>
    <property type="molecule type" value="Genomic_DNA"/>
</dbReference>
<dbReference type="Gene3D" id="2.60.120.260">
    <property type="entry name" value="Galactose-binding domain-like"/>
    <property type="match status" value="1"/>
</dbReference>
<dbReference type="SMART" id="SM00603">
    <property type="entry name" value="LCCL"/>
    <property type="match status" value="1"/>
</dbReference>
<dbReference type="CDD" id="cd00041">
    <property type="entry name" value="CUB"/>
    <property type="match status" value="1"/>
</dbReference>
<feature type="transmembrane region" description="Helical" evidence="9">
    <location>
        <begin position="536"/>
        <end position="557"/>
    </location>
</feature>
<dbReference type="InterPro" id="IPR004043">
    <property type="entry name" value="LCCL"/>
</dbReference>
<evidence type="ECO:0000256" key="7">
    <source>
        <dbReference type="PROSITE-ProRule" id="PRU00059"/>
    </source>
</evidence>
<evidence type="ECO:0000259" key="11">
    <source>
        <dbReference type="PROSITE" id="PS50022"/>
    </source>
</evidence>
<feature type="domain" description="F5/8 type C" evidence="11">
    <location>
        <begin position="331"/>
        <end position="483"/>
    </location>
</feature>
<comment type="subcellular location">
    <subcellularLocation>
        <location evidence="1">Membrane</location>
        <topology evidence="1">Single-pass type I membrane protein</topology>
    </subcellularLocation>
</comment>
<dbReference type="InterPro" id="IPR000421">
    <property type="entry name" value="FA58C"/>
</dbReference>
<gene>
    <name evidence="13" type="primary">Dcbld1_1</name>
    <name evidence="13" type="ORF">GTO93_0015237</name>
</gene>
<dbReference type="SUPFAM" id="SSF49854">
    <property type="entry name" value="Spermadhesin, CUB domain"/>
    <property type="match status" value="1"/>
</dbReference>
<dbReference type="PANTHER" id="PTHR46806:SF1">
    <property type="entry name" value="DISCOIDIN, CUB AND LCCL DOMAIN-CONTAINING PROTEIN 1"/>
    <property type="match status" value="1"/>
</dbReference>
<dbReference type="SMART" id="SM00042">
    <property type="entry name" value="CUB"/>
    <property type="match status" value="1"/>
</dbReference>
<keyword evidence="14" id="KW-1185">Reference proteome</keyword>
<evidence type="ECO:0000313" key="13">
    <source>
        <dbReference type="EMBL" id="MBN3277853.1"/>
    </source>
</evidence>
<dbReference type="Pfam" id="PF00754">
    <property type="entry name" value="F5_F8_type_C"/>
    <property type="match status" value="1"/>
</dbReference>
<feature type="non-terminal residue" evidence="13">
    <location>
        <position position="1"/>
    </location>
</feature>
<evidence type="ECO:0000256" key="4">
    <source>
        <dbReference type="ARBA" id="ARBA00022989"/>
    </source>
</evidence>
<evidence type="ECO:0000256" key="9">
    <source>
        <dbReference type="SAM" id="Phobius"/>
    </source>
</evidence>
<reference evidence="13" key="1">
    <citation type="journal article" date="2021" name="Cell">
        <title>Tracing the genetic footprints of vertebrate landing in non-teleost ray-finned fishes.</title>
        <authorList>
            <person name="Bi X."/>
            <person name="Wang K."/>
            <person name="Yang L."/>
            <person name="Pan H."/>
            <person name="Jiang H."/>
            <person name="Wei Q."/>
            <person name="Fang M."/>
            <person name="Yu H."/>
            <person name="Zhu C."/>
            <person name="Cai Y."/>
            <person name="He Y."/>
            <person name="Gan X."/>
            <person name="Zeng H."/>
            <person name="Yu D."/>
            <person name="Zhu Y."/>
            <person name="Jiang H."/>
            <person name="Qiu Q."/>
            <person name="Yang H."/>
            <person name="Zhang Y.E."/>
            <person name="Wang W."/>
            <person name="Zhu M."/>
            <person name="He S."/>
            <person name="Zhang G."/>
        </authorList>
    </citation>
    <scope>NUCLEOTIDE SEQUENCE</scope>
    <source>
        <strain evidence="13">Pddl_001</strain>
    </source>
</reference>
<evidence type="ECO:0000259" key="10">
    <source>
        <dbReference type="PROSITE" id="PS01180"/>
    </source>
</evidence>
<comment type="caution">
    <text evidence="7">Lacks conserved residue(s) required for the propagation of feature annotation.</text>
</comment>
<feature type="domain" description="LCCL" evidence="12">
    <location>
        <begin position="228"/>
        <end position="314"/>
    </location>
</feature>
<evidence type="ECO:0000256" key="5">
    <source>
        <dbReference type="ARBA" id="ARBA00023136"/>
    </source>
</evidence>
<keyword evidence="6 7" id="KW-1015">Disulfide bond</keyword>
<dbReference type="InterPro" id="IPR000859">
    <property type="entry name" value="CUB_dom"/>
</dbReference>
<dbReference type="PROSITE" id="PS01180">
    <property type="entry name" value="CUB"/>
    <property type="match status" value="1"/>
</dbReference>
<dbReference type="SMART" id="SM00231">
    <property type="entry name" value="FA58C"/>
    <property type="match status" value="1"/>
</dbReference>
<feature type="disulfide bond" evidence="7">
    <location>
        <begin position="112"/>
        <end position="139"/>
    </location>
</feature>
<accession>A0ABS2XU28</accession>
<keyword evidence="3 9" id="KW-0812">Transmembrane</keyword>
<feature type="domain" description="CUB" evidence="10">
    <location>
        <begin position="112"/>
        <end position="226"/>
    </location>
</feature>
<dbReference type="Gene3D" id="2.60.120.290">
    <property type="entry name" value="Spermadhesin, CUB domain"/>
    <property type="match status" value="1"/>
</dbReference>
<organism evidence="13 14">
    <name type="scientific">Polyodon spathula</name>
    <name type="common">North American paddlefish</name>
    <name type="synonym">Squalus spathula</name>
    <dbReference type="NCBI Taxonomy" id="7913"/>
    <lineage>
        <taxon>Eukaryota</taxon>
        <taxon>Metazoa</taxon>
        <taxon>Chordata</taxon>
        <taxon>Craniata</taxon>
        <taxon>Vertebrata</taxon>
        <taxon>Euteleostomi</taxon>
        <taxon>Actinopterygii</taxon>
        <taxon>Chondrostei</taxon>
        <taxon>Acipenseriformes</taxon>
        <taxon>Polyodontidae</taxon>
        <taxon>Polyodon</taxon>
    </lineage>
</organism>
<evidence type="ECO:0000256" key="8">
    <source>
        <dbReference type="SAM" id="MobiDB-lite"/>
    </source>
</evidence>
<dbReference type="InterPro" id="IPR035914">
    <property type="entry name" value="Sperma_CUB_dom_sf"/>
</dbReference>
<sequence>MEMKAETRPIPQRMTALEEGAQPLQPDHSPRRPKYKLLSTQRESSGNLWLKAALPPGSKRLTPVSASQRLTERLKTKEATWENNTQNLYSLADDMLVRGGFSLRKSTQGDGCGHSVLGQESGVLTSKNYPGTYPNHTWCKWKIQVPEGKTIILKFGDLDIEAQHCESDYVKVFKGTQTFGNAFVIYCGNLKSYTKEILVDTNEITVQFESGHHLSGRGFLLSYATSNHKDLLTCLDKASHFPESKYSKYCPAGCKAIAGDVSGDNSEGYRHTSVLCKAAIHAGVILDELGGQISVIQDKGLGRYEGIKANGIQTKEGSLSDKRIVFSTNDCSKPLILDSGAITATSAWQQTNENGQVTEWSAENGRLDVQGSAWAADHNNTHQWMLIDLGEKKNITGIITSGSTLPSFNFYVQSYTIKHSKDGQKWRMYRQAGGTEEKIFEGNLDYWHQTRNNFLPSIVARHICIIPQTWHQRIAMKVALIGCPQQKANASEVPIPQNTSPDTNPHAEDDDITETFLSQTDLALKMFFSFAHQVKLAVFVVLAILSLVLLFVGVCVYKTFRKKRTKENAYGLSDAPKAGCWKQIKQPFAKHQSTEFTISYSPEKEMLNKLDVVKSNMADYQQPLMIGTGTVTRKGSTFRPIDTDTKEEIGRQDPATHYDYLQTANQYALPLTNQEPEYATPIIERHNFRKDAYTPDMGYNVPAVGLSKKPSFNASDCNGYNKQESLTGDYQTPQVITESTLNEEAGYDRPKLSIALATATAGTDYQKPQVTLPVTEGYSAPRDCLKPASPRQQ</sequence>
<evidence type="ECO:0000256" key="1">
    <source>
        <dbReference type="ARBA" id="ARBA00004479"/>
    </source>
</evidence>
<feature type="region of interest" description="Disordered" evidence="8">
    <location>
        <begin position="1"/>
        <end position="33"/>
    </location>
</feature>
<dbReference type="PROSITE" id="PS50022">
    <property type="entry name" value="FA58C_3"/>
    <property type="match status" value="1"/>
</dbReference>
<evidence type="ECO:0000259" key="12">
    <source>
        <dbReference type="PROSITE" id="PS50820"/>
    </source>
</evidence>
<keyword evidence="5 9" id="KW-0472">Membrane</keyword>
<feature type="non-terminal residue" evidence="13">
    <location>
        <position position="793"/>
    </location>
</feature>
<dbReference type="Gene3D" id="2.170.130.20">
    <property type="entry name" value="LCCL-like domain"/>
    <property type="match status" value="1"/>
</dbReference>